<dbReference type="PANTHER" id="PTHR19957:SF30">
    <property type="entry name" value="SYNTAXIN-11"/>
    <property type="match status" value="1"/>
</dbReference>
<dbReference type="HOGENOM" id="CLU_042423_2_0_1"/>
<dbReference type="GeneID" id="116953406"/>
<feature type="domain" description="T-SNARE coiled-coil homology" evidence="8">
    <location>
        <begin position="205"/>
        <end position="267"/>
    </location>
</feature>
<keyword evidence="5" id="KW-0472">Membrane</keyword>
<dbReference type="GO" id="GO:0005484">
    <property type="term" value="F:SNAP receptor activity"/>
    <property type="evidence" value="ECO:0007669"/>
    <property type="project" value="InterPro"/>
</dbReference>
<dbReference type="CDD" id="cd00179">
    <property type="entry name" value="SynN"/>
    <property type="match status" value="1"/>
</dbReference>
<dbReference type="SMART" id="SM00503">
    <property type="entry name" value="SynN"/>
    <property type="match status" value="1"/>
</dbReference>
<dbReference type="Pfam" id="PF00804">
    <property type="entry name" value="Syntaxin"/>
    <property type="match status" value="1"/>
</dbReference>
<dbReference type="PROSITE" id="PS00914">
    <property type="entry name" value="SYNTAXIN"/>
    <property type="match status" value="1"/>
</dbReference>
<comment type="similarity">
    <text evidence="2 6">Belongs to the syntaxin family.</text>
</comment>
<dbReference type="GO" id="GO:0008021">
    <property type="term" value="C:synaptic vesicle"/>
    <property type="evidence" value="ECO:0007669"/>
    <property type="project" value="TreeGrafter"/>
</dbReference>
<evidence type="ECO:0000256" key="4">
    <source>
        <dbReference type="ARBA" id="ARBA00023054"/>
    </source>
</evidence>
<reference evidence="11 12" key="1">
    <citation type="submission" date="2025-04" db="UniProtKB">
        <authorList>
            <consortium name="RefSeq"/>
        </authorList>
    </citation>
    <scope>IDENTIFICATION</scope>
    <source>
        <tissue evidence="11 12">Sperm</tissue>
    </source>
</reference>
<accession>S4RBN3</accession>
<dbReference type="InterPro" id="IPR010989">
    <property type="entry name" value="SNARE"/>
</dbReference>
<dbReference type="InterPro" id="IPR006012">
    <property type="entry name" value="Syntaxin/epimorphin_CS"/>
</dbReference>
<dbReference type="GO" id="GO:0000149">
    <property type="term" value="F:SNARE binding"/>
    <property type="evidence" value="ECO:0007669"/>
    <property type="project" value="TreeGrafter"/>
</dbReference>
<feature type="coiled-coil region" evidence="7">
    <location>
        <begin position="198"/>
        <end position="225"/>
    </location>
</feature>
<protein>
    <submittedName>
        <fullName evidence="9 11">Syntaxin-11</fullName>
    </submittedName>
</protein>
<dbReference type="GO" id="GO:0031629">
    <property type="term" value="P:synaptic vesicle fusion to presynaptic active zone membrane"/>
    <property type="evidence" value="ECO:0007669"/>
    <property type="project" value="TreeGrafter"/>
</dbReference>
<evidence type="ECO:0000256" key="2">
    <source>
        <dbReference type="ARBA" id="ARBA00009063"/>
    </source>
</evidence>
<dbReference type="STRING" id="7757.ENSPMAP00000002614"/>
<dbReference type="GO" id="GO:0006886">
    <property type="term" value="P:intracellular protein transport"/>
    <property type="evidence" value="ECO:0007669"/>
    <property type="project" value="InterPro"/>
</dbReference>
<evidence type="ECO:0000313" key="10">
    <source>
        <dbReference type="Proteomes" id="UP001318040"/>
    </source>
</evidence>
<keyword evidence="3" id="KW-0813">Transport</keyword>
<dbReference type="KEGG" id="pmrn:116953406"/>
<dbReference type="GO" id="GO:0048278">
    <property type="term" value="P:vesicle docking"/>
    <property type="evidence" value="ECO:0007669"/>
    <property type="project" value="TreeGrafter"/>
</dbReference>
<dbReference type="OrthoDB" id="10255013at2759"/>
<dbReference type="Gene3D" id="1.20.58.70">
    <property type="match status" value="1"/>
</dbReference>
<dbReference type="CDD" id="cd15848">
    <property type="entry name" value="SNARE_syntaxin1-like"/>
    <property type="match status" value="1"/>
</dbReference>
<dbReference type="RefSeq" id="XP_032829476.1">
    <property type="nucleotide sequence ID" value="XM_032973585.1"/>
</dbReference>
<dbReference type="Ensembl" id="ENSPMAT00000002626.1">
    <property type="protein sequence ID" value="ENSPMAP00000002614.1"/>
    <property type="gene ID" value="ENSPMAG00000002390.1"/>
</dbReference>
<dbReference type="SMART" id="SM00397">
    <property type="entry name" value="t_SNARE"/>
    <property type="match status" value="1"/>
</dbReference>
<evidence type="ECO:0000256" key="5">
    <source>
        <dbReference type="ARBA" id="ARBA00023136"/>
    </source>
</evidence>
<evidence type="ECO:0000313" key="12">
    <source>
        <dbReference type="RefSeq" id="XP_032829477.1"/>
    </source>
</evidence>
<dbReference type="InterPro" id="IPR000727">
    <property type="entry name" value="T_SNARE_dom"/>
</dbReference>
<dbReference type="Gene3D" id="1.20.5.110">
    <property type="match status" value="1"/>
</dbReference>
<evidence type="ECO:0000313" key="11">
    <source>
        <dbReference type="RefSeq" id="XP_032829476.1"/>
    </source>
</evidence>
<dbReference type="GeneTree" id="ENSGT01050000244948"/>
<evidence type="ECO:0000256" key="3">
    <source>
        <dbReference type="ARBA" id="ARBA00022448"/>
    </source>
</evidence>
<evidence type="ECO:0000256" key="7">
    <source>
        <dbReference type="SAM" id="Coils"/>
    </source>
</evidence>
<evidence type="ECO:0000313" key="9">
    <source>
        <dbReference type="Ensembl" id="ENSPMAP00000002614.1"/>
    </source>
</evidence>
<dbReference type="InterPro" id="IPR045242">
    <property type="entry name" value="Syntaxin"/>
</dbReference>
<dbReference type="InterPro" id="IPR006011">
    <property type="entry name" value="Syntaxin_N"/>
</dbReference>
<reference evidence="9" key="2">
    <citation type="submission" date="2025-05" db="UniProtKB">
        <authorList>
            <consortium name="Ensembl"/>
        </authorList>
    </citation>
    <scope>IDENTIFICATION</scope>
</reference>
<name>S4RBN3_PETMA</name>
<feature type="coiled-coil region" evidence="7">
    <location>
        <begin position="41"/>
        <end position="68"/>
    </location>
</feature>
<evidence type="ECO:0000256" key="1">
    <source>
        <dbReference type="ARBA" id="ARBA00004184"/>
    </source>
</evidence>
<dbReference type="SUPFAM" id="SSF47661">
    <property type="entry name" value="t-snare proteins"/>
    <property type="match status" value="1"/>
</dbReference>
<dbReference type="PROSITE" id="PS50192">
    <property type="entry name" value="T_SNARE"/>
    <property type="match status" value="1"/>
</dbReference>
<dbReference type="CTD" id="8676"/>
<dbReference type="GO" id="GO:0031201">
    <property type="term" value="C:SNARE complex"/>
    <property type="evidence" value="ECO:0007669"/>
    <property type="project" value="TreeGrafter"/>
</dbReference>
<dbReference type="OMA" id="EMGMHKP"/>
<comment type="subcellular location">
    <subcellularLocation>
        <location evidence="1">Endomembrane system</location>
        <topology evidence="1">Peripheral membrane protein</topology>
    </subcellularLocation>
</comment>
<organism evidence="9">
    <name type="scientific">Petromyzon marinus</name>
    <name type="common">Sea lamprey</name>
    <dbReference type="NCBI Taxonomy" id="7757"/>
    <lineage>
        <taxon>Eukaryota</taxon>
        <taxon>Metazoa</taxon>
        <taxon>Chordata</taxon>
        <taxon>Craniata</taxon>
        <taxon>Vertebrata</taxon>
        <taxon>Cyclostomata</taxon>
        <taxon>Hyperoartia</taxon>
        <taxon>Petromyzontiformes</taxon>
        <taxon>Petromyzontidae</taxon>
        <taxon>Petromyzon</taxon>
    </lineage>
</organism>
<sequence length="289" mass="33442">MKDRLQELITISHKTEDGKSVVDDEVDSRQESVIFEHESPIPSLHEETEAIQDEIERLQSDVRRMGKQNARFLTSMRRLSSIKRDANAVARDVRLRAERLHKRLQLLTASCEQLEARQGAQSAAARIIRAHVNALTQRFHQVMLEYNAAEIAQRENCKRRIARQLEILGSQPASDAELEERIEQGNWEVFAMGILGETRSAKAALNEIEQRHQELLKLEQRLREVHDLFLQMALLVEEQGEMVNNIENTVTNTQDYIAQANETFQKAIKYQNRNPFRKLLRCCCCCCYS</sequence>
<dbReference type="FunFam" id="1.20.5.110:FF:000022">
    <property type="entry name" value="Syntaxin 19"/>
    <property type="match status" value="1"/>
</dbReference>
<dbReference type="PANTHER" id="PTHR19957">
    <property type="entry name" value="SYNTAXIN"/>
    <property type="match status" value="1"/>
</dbReference>
<keyword evidence="4 7" id="KW-0175">Coiled coil</keyword>
<dbReference type="RefSeq" id="XP_032829477.1">
    <property type="nucleotide sequence ID" value="XM_032973586.1"/>
</dbReference>
<dbReference type="GO" id="GO:0048787">
    <property type="term" value="C:presynaptic active zone membrane"/>
    <property type="evidence" value="ECO:0007669"/>
    <property type="project" value="TreeGrafter"/>
</dbReference>
<dbReference type="AlphaFoldDB" id="S4RBN3"/>
<keyword evidence="10" id="KW-1185">Reference proteome</keyword>
<gene>
    <name evidence="9 11 12" type="primary">STX11</name>
</gene>
<evidence type="ECO:0000256" key="6">
    <source>
        <dbReference type="RuleBase" id="RU003858"/>
    </source>
</evidence>
<proteinExistence type="inferred from homology"/>
<evidence type="ECO:0000259" key="8">
    <source>
        <dbReference type="PROSITE" id="PS50192"/>
    </source>
</evidence>
<dbReference type="Proteomes" id="UP001318040">
    <property type="component" value="Chromosome 51"/>
</dbReference>